<proteinExistence type="predicted"/>
<dbReference type="RefSeq" id="WP_281802319.1">
    <property type="nucleotide sequence ID" value="NZ_BSEC01000001.1"/>
</dbReference>
<organism evidence="2 3">
    <name type="scientific">Methylocystis echinoides</name>
    <dbReference type="NCBI Taxonomy" id="29468"/>
    <lineage>
        <taxon>Bacteria</taxon>
        <taxon>Pseudomonadati</taxon>
        <taxon>Pseudomonadota</taxon>
        <taxon>Alphaproteobacteria</taxon>
        <taxon>Hyphomicrobiales</taxon>
        <taxon>Methylocystaceae</taxon>
        <taxon>Methylocystis</taxon>
    </lineage>
</organism>
<protein>
    <recommendedName>
        <fullName evidence="4">DUF2948 family protein</fullName>
    </recommendedName>
</protein>
<feature type="region of interest" description="Disordered" evidence="1">
    <location>
        <begin position="142"/>
        <end position="165"/>
    </location>
</feature>
<dbReference type="AlphaFoldDB" id="A0A9W6GTZ8"/>
<evidence type="ECO:0000313" key="3">
    <source>
        <dbReference type="Proteomes" id="UP001144323"/>
    </source>
</evidence>
<comment type="caution">
    <text evidence="2">The sequence shown here is derived from an EMBL/GenBank/DDBJ whole genome shotgun (WGS) entry which is preliminary data.</text>
</comment>
<evidence type="ECO:0000313" key="2">
    <source>
        <dbReference type="EMBL" id="GLI92851.1"/>
    </source>
</evidence>
<evidence type="ECO:0008006" key="4">
    <source>
        <dbReference type="Google" id="ProtNLM"/>
    </source>
</evidence>
<gene>
    <name evidence="2" type="ORF">LMG27198_18430</name>
</gene>
<dbReference type="Proteomes" id="UP001144323">
    <property type="component" value="Unassembled WGS sequence"/>
</dbReference>
<reference evidence="2" key="1">
    <citation type="journal article" date="2023" name="Int. J. Syst. Evol. Microbiol.">
        <title>Methylocystis iwaonis sp. nov., a type II methane-oxidizing bacterium from surface soil of a rice paddy field in Japan, and emended description of the genus Methylocystis (ex Whittenbury et al. 1970) Bowman et al. 1993.</title>
        <authorList>
            <person name="Kaise H."/>
            <person name="Sawadogo J.B."/>
            <person name="Alam M.S."/>
            <person name="Ueno C."/>
            <person name="Dianou D."/>
            <person name="Shinjo R."/>
            <person name="Asakawa S."/>
        </authorList>
    </citation>
    <scope>NUCLEOTIDE SEQUENCE</scope>
    <source>
        <strain evidence="2">LMG27198</strain>
    </source>
</reference>
<keyword evidence="3" id="KW-1185">Reference proteome</keyword>
<name>A0A9W6GTZ8_9HYPH</name>
<dbReference type="InterPro" id="IPR021335">
    <property type="entry name" value="DUF2948"/>
</dbReference>
<accession>A0A9W6GTZ8</accession>
<dbReference type="EMBL" id="BSEC01000001">
    <property type="protein sequence ID" value="GLI92851.1"/>
    <property type="molecule type" value="Genomic_DNA"/>
</dbReference>
<dbReference type="Pfam" id="PF11164">
    <property type="entry name" value="DUF2948"/>
    <property type="match status" value="1"/>
</dbReference>
<sequence>MSVNSLDKTPALRLHALDSEDLALLSAHLQDALVRVGDIAFLPGKRRFAFVGSRFDWAAEMEGRLERCRAGLHFEGVQRVRCQRVTRDQPDMVLALLAVTFEPGAEAPGGTIRLTFAGGAAICLDVECVEAQLCDIGPRWKTASRPSHDISALEEGPSAPCRGTF</sequence>
<evidence type="ECO:0000256" key="1">
    <source>
        <dbReference type="SAM" id="MobiDB-lite"/>
    </source>
</evidence>